<comment type="caution">
    <text evidence="1">The sequence shown here is derived from an EMBL/GenBank/DDBJ whole genome shotgun (WGS) entry which is preliminary data.</text>
</comment>
<accession>A0A8S0QGQ1</accession>
<dbReference type="Gramene" id="OE9A003712T1">
    <property type="protein sequence ID" value="OE9A003712C1"/>
    <property type="gene ID" value="OE9A003712"/>
</dbReference>
<evidence type="ECO:0000313" key="1">
    <source>
        <dbReference type="EMBL" id="CAA2965030.1"/>
    </source>
</evidence>
<protein>
    <submittedName>
        <fullName evidence="1">Uncharacterized protein</fullName>
    </submittedName>
</protein>
<name>A0A8S0QGQ1_OLEEU</name>
<dbReference type="EMBL" id="CACTIH010001834">
    <property type="protein sequence ID" value="CAA2965030.1"/>
    <property type="molecule type" value="Genomic_DNA"/>
</dbReference>
<dbReference type="Proteomes" id="UP000594638">
    <property type="component" value="Unassembled WGS sequence"/>
</dbReference>
<reference evidence="1 2" key="1">
    <citation type="submission" date="2019-12" db="EMBL/GenBank/DDBJ databases">
        <authorList>
            <person name="Alioto T."/>
            <person name="Alioto T."/>
            <person name="Gomez Garrido J."/>
        </authorList>
    </citation>
    <scope>NUCLEOTIDE SEQUENCE [LARGE SCALE GENOMIC DNA]</scope>
</reference>
<evidence type="ECO:0000313" key="2">
    <source>
        <dbReference type="Proteomes" id="UP000594638"/>
    </source>
</evidence>
<keyword evidence="2" id="KW-1185">Reference proteome</keyword>
<proteinExistence type="predicted"/>
<organism evidence="1 2">
    <name type="scientific">Olea europaea subsp. europaea</name>
    <dbReference type="NCBI Taxonomy" id="158383"/>
    <lineage>
        <taxon>Eukaryota</taxon>
        <taxon>Viridiplantae</taxon>
        <taxon>Streptophyta</taxon>
        <taxon>Embryophyta</taxon>
        <taxon>Tracheophyta</taxon>
        <taxon>Spermatophyta</taxon>
        <taxon>Magnoliopsida</taxon>
        <taxon>eudicotyledons</taxon>
        <taxon>Gunneridae</taxon>
        <taxon>Pentapetalae</taxon>
        <taxon>asterids</taxon>
        <taxon>lamiids</taxon>
        <taxon>Lamiales</taxon>
        <taxon>Oleaceae</taxon>
        <taxon>Oleeae</taxon>
        <taxon>Olea</taxon>
    </lineage>
</organism>
<sequence length="85" mass="9584">MKFHSIIKLVESKPVAAPLHRDIALVFEVHVQVILFFLNELIDLRKSGTKKLDIILIGVKDSKCKCYLYIGIGQNIEAFNDVLCG</sequence>
<gene>
    <name evidence="1" type="ORF">OLEA9_A003712</name>
</gene>
<dbReference type="AlphaFoldDB" id="A0A8S0QGQ1"/>